<reference evidence="2" key="1">
    <citation type="submission" date="2019-08" db="EMBL/GenBank/DDBJ databases">
        <title>The genome of the North American firefly Photinus pyralis.</title>
        <authorList>
            <consortium name="Photinus pyralis genome working group"/>
            <person name="Fallon T.R."/>
            <person name="Sander Lower S.E."/>
            <person name="Weng J.-K."/>
        </authorList>
    </citation>
    <scope>NUCLEOTIDE SEQUENCE</scope>
    <source>
        <strain evidence="2">TRF0915ILg1</strain>
        <tissue evidence="2">Whole body</tissue>
    </source>
</reference>
<accession>A0A8K0CJS7</accession>
<dbReference type="AlphaFoldDB" id="A0A8K0CJS7"/>
<keyword evidence="3" id="KW-1185">Reference proteome</keyword>
<dbReference type="Proteomes" id="UP000801492">
    <property type="component" value="Unassembled WGS sequence"/>
</dbReference>
<feature type="region of interest" description="Disordered" evidence="1">
    <location>
        <begin position="45"/>
        <end position="78"/>
    </location>
</feature>
<dbReference type="OrthoDB" id="194358at2759"/>
<feature type="region of interest" description="Disordered" evidence="1">
    <location>
        <begin position="91"/>
        <end position="113"/>
    </location>
</feature>
<evidence type="ECO:0000313" key="3">
    <source>
        <dbReference type="Proteomes" id="UP000801492"/>
    </source>
</evidence>
<sequence>MTRTKRGIECEHNQRQLRLALQQLIELTELIEQDDDIEAGNIYMTPHVDGKETGQDSDLSDDDHIGSTPRVSSRISDEFSSKDELALSHFAKASTTDGKPETKKSKLSTTANASQSRRKITTYSWTKSSNSQFNINTICIQMSTPLKKETPNATPVHFFKLFFDDEVTRNIIEQTFKEELYVTLGALLLSEYGKSQNKRMYVLVIRARCAYDSWKRYSPASL</sequence>
<dbReference type="EMBL" id="VTPC01076182">
    <property type="protein sequence ID" value="KAF2888545.1"/>
    <property type="molecule type" value="Genomic_DNA"/>
</dbReference>
<organism evidence="2 3">
    <name type="scientific">Ignelater luminosus</name>
    <name type="common">Cucubano</name>
    <name type="synonym">Pyrophorus luminosus</name>
    <dbReference type="NCBI Taxonomy" id="2038154"/>
    <lineage>
        <taxon>Eukaryota</taxon>
        <taxon>Metazoa</taxon>
        <taxon>Ecdysozoa</taxon>
        <taxon>Arthropoda</taxon>
        <taxon>Hexapoda</taxon>
        <taxon>Insecta</taxon>
        <taxon>Pterygota</taxon>
        <taxon>Neoptera</taxon>
        <taxon>Endopterygota</taxon>
        <taxon>Coleoptera</taxon>
        <taxon>Polyphaga</taxon>
        <taxon>Elateriformia</taxon>
        <taxon>Elateroidea</taxon>
        <taxon>Elateridae</taxon>
        <taxon>Agrypninae</taxon>
        <taxon>Pyrophorini</taxon>
        <taxon>Ignelater</taxon>
    </lineage>
</organism>
<protein>
    <submittedName>
        <fullName evidence="2">Uncharacterized protein</fullName>
    </submittedName>
</protein>
<gene>
    <name evidence="2" type="ORF">ILUMI_17628</name>
</gene>
<evidence type="ECO:0000256" key="1">
    <source>
        <dbReference type="SAM" id="MobiDB-lite"/>
    </source>
</evidence>
<proteinExistence type="predicted"/>
<name>A0A8K0CJS7_IGNLU</name>
<evidence type="ECO:0000313" key="2">
    <source>
        <dbReference type="EMBL" id="KAF2888545.1"/>
    </source>
</evidence>
<comment type="caution">
    <text evidence="2">The sequence shown here is derived from an EMBL/GenBank/DDBJ whole genome shotgun (WGS) entry which is preliminary data.</text>
</comment>